<dbReference type="GO" id="GO:0006782">
    <property type="term" value="P:protoporphyrinogen IX biosynthetic process"/>
    <property type="evidence" value="ECO:0007669"/>
    <property type="project" value="UniProtKB-UniRule"/>
</dbReference>
<name>A0A171KV68_9BURK</name>
<evidence type="ECO:0000313" key="11">
    <source>
        <dbReference type="EMBL" id="KKO72785.1"/>
    </source>
</evidence>
<evidence type="ECO:0000256" key="6">
    <source>
        <dbReference type="ARBA" id="ARBA00037589"/>
    </source>
</evidence>
<evidence type="ECO:0000256" key="8">
    <source>
        <dbReference type="ARBA" id="ARBA00048617"/>
    </source>
</evidence>
<sequence>MRLSAGRGAALAPLAVLTRPQGRNDTLGEALSGLGFEVVHLPALEIRDAPSAGMSVPDPADFGMLLFVSGAAVRAYRRLCAAQGRDSWPEGVWAAAVGPATVAAWEEDMAGPVAPRCWRIAPAPDAVSHDSEHLLQEMDARGLKPERVLLVRAGQGRDWLAERLRERGVQVTAYAAYDRVPATWSPAQQAFMQAAAAGRRTAFWLATSGEGLDAIRAQARAAGILAWWQRSAHVVTHPRLAERLSGDATGAVPRAMVKICLPQDSSILRAFTALRAELD</sequence>
<protein>
    <recommendedName>
        <fullName evidence="7 9">Uroporphyrinogen-III synthase</fullName>
        <ecNumber evidence="3 9">4.2.1.75</ecNumber>
    </recommendedName>
</protein>
<proteinExistence type="inferred from homology"/>
<evidence type="ECO:0000256" key="3">
    <source>
        <dbReference type="ARBA" id="ARBA00013109"/>
    </source>
</evidence>
<dbReference type="GO" id="GO:0004852">
    <property type="term" value="F:uroporphyrinogen-III synthase activity"/>
    <property type="evidence" value="ECO:0007669"/>
    <property type="project" value="UniProtKB-UniRule"/>
</dbReference>
<evidence type="ECO:0000256" key="9">
    <source>
        <dbReference type="RuleBase" id="RU366031"/>
    </source>
</evidence>
<keyword evidence="12" id="KW-1185">Reference proteome</keyword>
<evidence type="ECO:0000256" key="5">
    <source>
        <dbReference type="ARBA" id="ARBA00023244"/>
    </source>
</evidence>
<dbReference type="PANTHER" id="PTHR38042:SF1">
    <property type="entry name" value="UROPORPHYRINOGEN-III SYNTHASE, CHLOROPLASTIC"/>
    <property type="match status" value="1"/>
</dbReference>
<evidence type="ECO:0000256" key="4">
    <source>
        <dbReference type="ARBA" id="ARBA00023239"/>
    </source>
</evidence>
<evidence type="ECO:0000259" key="10">
    <source>
        <dbReference type="Pfam" id="PF02602"/>
    </source>
</evidence>
<dbReference type="Gene3D" id="3.40.50.10090">
    <property type="match status" value="2"/>
</dbReference>
<dbReference type="InterPro" id="IPR036108">
    <property type="entry name" value="4pyrrol_syn_uPrphyn_synt_sf"/>
</dbReference>
<evidence type="ECO:0000256" key="1">
    <source>
        <dbReference type="ARBA" id="ARBA00004772"/>
    </source>
</evidence>
<dbReference type="UniPathway" id="UPA00251">
    <property type="reaction ID" value="UER00320"/>
</dbReference>
<accession>A0A171KV68</accession>
<dbReference type="InterPro" id="IPR003754">
    <property type="entry name" value="4pyrrol_synth_uPrphyn_synth"/>
</dbReference>
<comment type="catalytic activity">
    <reaction evidence="8 9">
        <text>hydroxymethylbilane = uroporphyrinogen III + H2O</text>
        <dbReference type="Rhea" id="RHEA:18965"/>
        <dbReference type="ChEBI" id="CHEBI:15377"/>
        <dbReference type="ChEBI" id="CHEBI:57308"/>
        <dbReference type="ChEBI" id="CHEBI:57845"/>
        <dbReference type="EC" id="4.2.1.75"/>
    </reaction>
</comment>
<dbReference type="GO" id="GO:0006780">
    <property type="term" value="P:uroporphyrinogen III biosynthetic process"/>
    <property type="evidence" value="ECO:0007669"/>
    <property type="project" value="UniProtKB-UniRule"/>
</dbReference>
<dbReference type="InterPro" id="IPR039793">
    <property type="entry name" value="UROS/Hem4"/>
</dbReference>
<dbReference type="STRING" id="206506.AAV32_06520"/>
<comment type="pathway">
    <text evidence="1 9">Porphyrin-containing compound metabolism; protoporphyrin-IX biosynthesis; coproporphyrinogen-III from 5-aminolevulinate: step 3/4.</text>
</comment>
<dbReference type="EC" id="4.2.1.75" evidence="3 9"/>
<dbReference type="Proteomes" id="UP000078084">
    <property type="component" value="Unassembled WGS sequence"/>
</dbReference>
<dbReference type="AlphaFoldDB" id="A0A171KV68"/>
<organism evidence="11 12">
    <name type="scientific">Kerstersia gyiorum</name>
    <dbReference type="NCBI Taxonomy" id="206506"/>
    <lineage>
        <taxon>Bacteria</taxon>
        <taxon>Pseudomonadati</taxon>
        <taxon>Pseudomonadota</taxon>
        <taxon>Betaproteobacteria</taxon>
        <taxon>Burkholderiales</taxon>
        <taxon>Alcaligenaceae</taxon>
        <taxon>Kerstersia</taxon>
    </lineage>
</organism>
<reference evidence="11 12" key="1">
    <citation type="submission" date="2015-04" db="EMBL/GenBank/DDBJ databases">
        <title>Genome sequence of Kerstersia gyiorum CG1.</title>
        <authorList>
            <person name="Greninger A.L."/>
            <person name="Kozyreva V."/>
            <person name="Chaturvedi V."/>
        </authorList>
    </citation>
    <scope>NUCLEOTIDE SEQUENCE [LARGE SCALE GENOMIC DNA]</scope>
    <source>
        <strain evidence="11 12">CG1</strain>
    </source>
</reference>
<comment type="function">
    <text evidence="6 9">Catalyzes cyclization of the linear tetrapyrrole, hydroxymethylbilane, to the macrocyclic uroporphyrinogen III.</text>
</comment>
<keyword evidence="4 9" id="KW-0456">Lyase</keyword>
<evidence type="ECO:0000313" key="12">
    <source>
        <dbReference type="Proteomes" id="UP000078084"/>
    </source>
</evidence>
<evidence type="ECO:0000256" key="2">
    <source>
        <dbReference type="ARBA" id="ARBA00008133"/>
    </source>
</evidence>
<dbReference type="CDD" id="cd06578">
    <property type="entry name" value="HemD"/>
    <property type="match status" value="1"/>
</dbReference>
<evidence type="ECO:0000256" key="7">
    <source>
        <dbReference type="ARBA" id="ARBA00040167"/>
    </source>
</evidence>
<feature type="domain" description="Tetrapyrrole biosynthesis uroporphyrinogen III synthase" evidence="10">
    <location>
        <begin position="26"/>
        <end position="246"/>
    </location>
</feature>
<dbReference type="RefSeq" id="WP_068369455.1">
    <property type="nucleotide sequence ID" value="NZ_LBNE01000002.1"/>
</dbReference>
<comment type="caution">
    <text evidence="11">The sequence shown here is derived from an EMBL/GenBank/DDBJ whole genome shotgun (WGS) entry which is preliminary data.</text>
</comment>
<dbReference type="SUPFAM" id="SSF69618">
    <property type="entry name" value="HemD-like"/>
    <property type="match status" value="1"/>
</dbReference>
<dbReference type="EMBL" id="LBNE01000002">
    <property type="protein sequence ID" value="KKO72785.1"/>
    <property type="molecule type" value="Genomic_DNA"/>
</dbReference>
<dbReference type="Pfam" id="PF02602">
    <property type="entry name" value="HEM4"/>
    <property type="match status" value="1"/>
</dbReference>
<comment type="similarity">
    <text evidence="2 9">Belongs to the uroporphyrinogen-III synthase family.</text>
</comment>
<gene>
    <name evidence="11" type="ORF">AAV32_06520</name>
</gene>
<dbReference type="PANTHER" id="PTHR38042">
    <property type="entry name" value="UROPORPHYRINOGEN-III SYNTHASE, CHLOROPLASTIC"/>
    <property type="match status" value="1"/>
</dbReference>
<keyword evidence="5 9" id="KW-0627">Porphyrin biosynthesis</keyword>